<evidence type="ECO:0000256" key="1">
    <source>
        <dbReference type="ARBA" id="ARBA00007553"/>
    </source>
</evidence>
<dbReference type="SMART" id="SM00701">
    <property type="entry name" value="PGRP"/>
    <property type="match status" value="1"/>
</dbReference>
<dbReference type="Pfam" id="PF01510">
    <property type="entry name" value="Amidase_2"/>
    <property type="match status" value="1"/>
</dbReference>
<sequence>MGRIHIRSEILLITISAIILSVLAACIRQQASYIPTSQHEAEALPPETSCEQHYPPSTGPLVINKQLLSLPSPKNTAHEVAPLETLWRISKMYDVPVQQICAVNQIKPEDTLRIGRKLIIPNASALRHVIALYPSSKWEYIVIHHTATDIGNACLIDRGHQDRGYWRGLGYHFLIDNGTLGKGNGQIEVAPRWIKQQNGAHCMADRMNEKAIGIALVGNFNVSLPTEEQMKSLTYLVDALRGYYRIQAENIIGHGEVKGTATDCPGRLFPWSYLRPSAEGLGNINR</sequence>
<dbReference type="GO" id="GO:0008745">
    <property type="term" value="F:N-acetylmuramoyl-L-alanine amidase activity"/>
    <property type="evidence" value="ECO:0007669"/>
    <property type="project" value="InterPro"/>
</dbReference>
<dbReference type="InterPro" id="IPR015510">
    <property type="entry name" value="PGRP"/>
</dbReference>
<dbReference type="InterPro" id="IPR006619">
    <property type="entry name" value="PGRP_domain_met/bac"/>
</dbReference>
<dbReference type="SMART" id="SM00644">
    <property type="entry name" value="Ami_2"/>
    <property type="match status" value="1"/>
</dbReference>
<dbReference type="CDD" id="cd00118">
    <property type="entry name" value="LysM"/>
    <property type="match status" value="1"/>
</dbReference>
<dbReference type="EMBL" id="OJIN01000044">
    <property type="protein sequence ID" value="SPD72491.1"/>
    <property type="molecule type" value="Genomic_DNA"/>
</dbReference>
<reference evidence="3" key="1">
    <citation type="submission" date="2018-01" db="EMBL/GenBank/DDBJ databases">
        <authorList>
            <person name="Regsiter A."/>
            <person name="William W."/>
        </authorList>
    </citation>
    <scope>NUCLEOTIDE SEQUENCE</scope>
    <source>
        <strain evidence="3">TRIP AH-1</strain>
    </source>
</reference>
<dbReference type="SUPFAM" id="SSF55846">
    <property type="entry name" value="N-acetylmuramoyl-L-alanine amidase-like"/>
    <property type="match status" value="1"/>
</dbReference>
<dbReference type="InterPro" id="IPR036505">
    <property type="entry name" value="Amidase/PGRP_sf"/>
</dbReference>
<gene>
    <name evidence="3" type="ORF">PITCH_A1380039</name>
</gene>
<dbReference type="Pfam" id="PF01476">
    <property type="entry name" value="LysM"/>
    <property type="match status" value="1"/>
</dbReference>
<dbReference type="SMART" id="SM00257">
    <property type="entry name" value="LysM"/>
    <property type="match status" value="1"/>
</dbReference>
<proteinExistence type="inferred from homology"/>
<dbReference type="AlphaFoldDB" id="A0A445MT01"/>
<evidence type="ECO:0000313" key="3">
    <source>
        <dbReference type="EMBL" id="SPD72491.1"/>
    </source>
</evidence>
<dbReference type="CDD" id="cd06583">
    <property type="entry name" value="PGRP"/>
    <property type="match status" value="1"/>
</dbReference>
<evidence type="ECO:0000259" key="2">
    <source>
        <dbReference type="PROSITE" id="PS51782"/>
    </source>
</evidence>
<feature type="domain" description="LysM" evidence="2">
    <location>
        <begin position="76"/>
        <end position="120"/>
    </location>
</feature>
<dbReference type="PANTHER" id="PTHR11022">
    <property type="entry name" value="PEPTIDOGLYCAN RECOGNITION PROTEIN"/>
    <property type="match status" value="1"/>
</dbReference>
<dbReference type="PROSITE" id="PS51257">
    <property type="entry name" value="PROKAR_LIPOPROTEIN"/>
    <property type="match status" value="1"/>
</dbReference>
<dbReference type="SUPFAM" id="SSF54106">
    <property type="entry name" value="LysM domain"/>
    <property type="match status" value="1"/>
</dbReference>
<comment type="similarity">
    <text evidence="1">Belongs to the N-acetylmuramoyl-L-alanine amidase 2 family.</text>
</comment>
<protein>
    <submittedName>
        <fullName evidence="3">N-acetylmuramyl-L-alanine amidase, negative regulator of AmpC, AmpD</fullName>
    </submittedName>
</protein>
<dbReference type="PANTHER" id="PTHR11022:SF41">
    <property type="entry name" value="PEPTIDOGLYCAN-RECOGNITION PROTEIN LC-RELATED"/>
    <property type="match status" value="1"/>
</dbReference>
<dbReference type="PROSITE" id="PS51782">
    <property type="entry name" value="LYSM"/>
    <property type="match status" value="1"/>
</dbReference>
<accession>A0A445MT01</accession>
<dbReference type="Gene3D" id="3.40.80.10">
    <property type="entry name" value="Peptidoglycan recognition protein-like"/>
    <property type="match status" value="1"/>
</dbReference>
<dbReference type="GO" id="GO:0008270">
    <property type="term" value="F:zinc ion binding"/>
    <property type="evidence" value="ECO:0007669"/>
    <property type="project" value="InterPro"/>
</dbReference>
<organism evidence="3">
    <name type="scientific">uncultured Desulfobacterium sp</name>
    <dbReference type="NCBI Taxonomy" id="201089"/>
    <lineage>
        <taxon>Bacteria</taxon>
        <taxon>Pseudomonadati</taxon>
        <taxon>Thermodesulfobacteriota</taxon>
        <taxon>Desulfobacteria</taxon>
        <taxon>Desulfobacterales</taxon>
        <taxon>Desulfobacteriaceae</taxon>
        <taxon>Desulfobacterium</taxon>
        <taxon>environmental samples</taxon>
    </lineage>
</organism>
<name>A0A445MT01_9BACT</name>
<dbReference type="InterPro" id="IPR018392">
    <property type="entry name" value="LysM"/>
</dbReference>
<dbReference type="GO" id="GO:0009253">
    <property type="term" value="P:peptidoglycan catabolic process"/>
    <property type="evidence" value="ECO:0007669"/>
    <property type="project" value="InterPro"/>
</dbReference>
<dbReference type="InterPro" id="IPR036779">
    <property type="entry name" value="LysM_dom_sf"/>
</dbReference>
<dbReference type="Gene3D" id="3.10.350.10">
    <property type="entry name" value="LysM domain"/>
    <property type="match status" value="1"/>
</dbReference>
<dbReference type="InterPro" id="IPR002502">
    <property type="entry name" value="Amidase_domain"/>
</dbReference>